<sequence length="60" mass="7157">MQLLFPMHMPSEKFFTLINSKILMWKKKADEIYTFLVGKPVYEDMKKDYGRIGQLAPFLK</sequence>
<accession>A0A1W1HBG0</accession>
<gene>
    <name evidence="1" type="ORF">MTBBW1_1960005</name>
</gene>
<name>A0A1W1HBG0_9BACT</name>
<organism evidence="1 2">
    <name type="scientific">Desulfamplus magnetovallimortis</name>
    <dbReference type="NCBI Taxonomy" id="1246637"/>
    <lineage>
        <taxon>Bacteria</taxon>
        <taxon>Pseudomonadati</taxon>
        <taxon>Thermodesulfobacteriota</taxon>
        <taxon>Desulfobacteria</taxon>
        <taxon>Desulfobacterales</taxon>
        <taxon>Desulfobacteraceae</taxon>
        <taxon>Desulfamplus</taxon>
    </lineage>
</organism>
<dbReference type="AlphaFoldDB" id="A0A1W1HBG0"/>
<dbReference type="STRING" id="1246637.MTBBW1_1960005"/>
<keyword evidence="2" id="KW-1185">Reference proteome</keyword>
<protein>
    <submittedName>
        <fullName evidence="1">Uncharacterized protein</fullName>
    </submittedName>
</protein>
<evidence type="ECO:0000313" key="1">
    <source>
        <dbReference type="EMBL" id="SLM29776.1"/>
    </source>
</evidence>
<reference evidence="1 2" key="1">
    <citation type="submission" date="2017-03" db="EMBL/GenBank/DDBJ databases">
        <authorList>
            <person name="Afonso C.L."/>
            <person name="Miller P.J."/>
            <person name="Scott M.A."/>
            <person name="Spackman E."/>
            <person name="Goraichik I."/>
            <person name="Dimitrov K.M."/>
            <person name="Suarez D.L."/>
            <person name="Swayne D.E."/>
        </authorList>
    </citation>
    <scope>NUCLEOTIDE SEQUENCE [LARGE SCALE GENOMIC DNA]</scope>
    <source>
        <strain evidence="1">PRJEB14757</strain>
    </source>
</reference>
<evidence type="ECO:0000313" key="2">
    <source>
        <dbReference type="Proteomes" id="UP000191931"/>
    </source>
</evidence>
<dbReference type="Proteomes" id="UP000191931">
    <property type="component" value="Unassembled WGS sequence"/>
</dbReference>
<proteinExistence type="predicted"/>
<dbReference type="EMBL" id="FWEV01000108">
    <property type="protein sequence ID" value="SLM29776.1"/>
    <property type="molecule type" value="Genomic_DNA"/>
</dbReference>